<comment type="caution">
    <text evidence="2">The sequence shown here is derived from an EMBL/GenBank/DDBJ whole genome shotgun (WGS) entry which is preliminary data.</text>
</comment>
<dbReference type="SUPFAM" id="SSF55718">
    <property type="entry name" value="SCP-like"/>
    <property type="match status" value="1"/>
</dbReference>
<dbReference type="SUPFAM" id="SSF55729">
    <property type="entry name" value="Acyl-CoA N-acyltransferases (Nat)"/>
    <property type="match status" value="1"/>
</dbReference>
<accession>A0ABR7ETE0</accession>
<sequence length="336" mass="38731">MEIRKLSQEEHNKVRPLYEKVFTEDSKGFVDYYFSEKTRDNDIYVVEEDGEICAMLHLNPYTLMVNGVEKQAHYIVAVATRKEYRGRGFMAALLRRALQDMYVSGENFTFLMPAAEAIYTPHDFRTVYEQERRVYNLADAAKKEAAGICIRPLKEEDCDTLAEWANEKLAADKDVYVKRDGAYYLRLMRECDSDGGKLMLFQNETGIEDCRIWFPDEDEDETPKIMTRIVDVRRMLMSLRLQELLCVCFTVTDSAIEENNRTLVLTGTEISGAMLMDGKLENSEGEIPIAALTSFVFGAKTVEELCEEDGVHMTERMKEEMKKIIPLSKIYLNEVV</sequence>
<dbReference type="RefSeq" id="WP_186855564.1">
    <property type="nucleotide sequence ID" value="NZ_JACOOY010000005.1"/>
</dbReference>
<gene>
    <name evidence="2" type="ORF">H8S07_04880</name>
</gene>
<dbReference type="PROSITE" id="PS51186">
    <property type="entry name" value="GNAT"/>
    <property type="match status" value="1"/>
</dbReference>
<reference evidence="2 3" key="1">
    <citation type="submission" date="2020-08" db="EMBL/GenBank/DDBJ databases">
        <title>Genome public.</title>
        <authorList>
            <person name="Liu C."/>
            <person name="Sun Q."/>
        </authorList>
    </citation>
    <scope>NUCLEOTIDE SEQUENCE [LARGE SCALE GENOMIC DNA]</scope>
    <source>
        <strain evidence="2 3">NSJ-36</strain>
    </source>
</reference>
<dbReference type="Gene3D" id="3.40.630.30">
    <property type="match status" value="1"/>
</dbReference>
<dbReference type="InterPro" id="IPR000182">
    <property type="entry name" value="GNAT_dom"/>
</dbReference>
<dbReference type="InterPro" id="IPR016181">
    <property type="entry name" value="Acyl_CoA_acyltransferase"/>
</dbReference>
<keyword evidence="3" id="KW-1185">Reference proteome</keyword>
<name>A0ABR7ETE0_9FIRM</name>
<dbReference type="EMBL" id="JACOOY010000005">
    <property type="protein sequence ID" value="MBC5664613.1"/>
    <property type="molecule type" value="Genomic_DNA"/>
</dbReference>
<evidence type="ECO:0000313" key="3">
    <source>
        <dbReference type="Proteomes" id="UP000647235"/>
    </source>
</evidence>
<proteinExistence type="predicted"/>
<dbReference type="Gene3D" id="3.30.1050.10">
    <property type="entry name" value="SCP2 sterol-binding domain"/>
    <property type="match status" value="1"/>
</dbReference>
<dbReference type="PANTHER" id="PTHR37817:SF1">
    <property type="entry name" value="N-ACETYLTRANSFERASE EIS"/>
    <property type="match status" value="1"/>
</dbReference>
<evidence type="ECO:0000259" key="1">
    <source>
        <dbReference type="PROSITE" id="PS51186"/>
    </source>
</evidence>
<dbReference type="Proteomes" id="UP000647235">
    <property type="component" value="Unassembled WGS sequence"/>
</dbReference>
<evidence type="ECO:0000313" key="2">
    <source>
        <dbReference type="EMBL" id="MBC5664613.1"/>
    </source>
</evidence>
<dbReference type="InterPro" id="IPR036527">
    <property type="entry name" value="SCP2_sterol-bd_dom_sf"/>
</dbReference>
<dbReference type="CDD" id="cd04301">
    <property type="entry name" value="NAT_SF"/>
    <property type="match status" value="1"/>
</dbReference>
<dbReference type="InterPro" id="IPR051554">
    <property type="entry name" value="Acetyltransferase_Eis"/>
</dbReference>
<dbReference type="Pfam" id="PF13527">
    <property type="entry name" value="Acetyltransf_9"/>
    <property type="match status" value="1"/>
</dbReference>
<organism evidence="2 3">
    <name type="scientific">Dorea hominis</name>
    <dbReference type="NCBI Taxonomy" id="2763040"/>
    <lineage>
        <taxon>Bacteria</taxon>
        <taxon>Bacillati</taxon>
        <taxon>Bacillota</taxon>
        <taxon>Clostridia</taxon>
        <taxon>Lachnospirales</taxon>
        <taxon>Lachnospiraceae</taxon>
        <taxon>Dorea</taxon>
    </lineage>
</organism>
<feature type="domain" description="N-acetyltransferase" evidence="1">
    <location>
        <begin position="1"/>
        <end position="190"/>
    </location>
</feature>
<dbReference type="PANTHER" id="PTHR37817">
    <property type="entry name" value="N-ACETYLTRANSFERASE EIS"/>
    <property type="match status" value="1"/>
</dbReference>
<protein>
    <submittedName>
        <fullName evidence="2">GNAT family N-acetyltransferase</fullName>
    </submittedName>
</protein>